<reference evidence="31 32" key="2">
    <citation type="journal article" date="2011" name="BMC Genomics">
        <title>Single-nucleotide resolution analysis of the transcriptome structure of Clostridium beijerinckii NCIMB 8052 using RNA-Seq.</title>
        <authorList>
            <person name="Wang Y."/>
            <person name="Li X."/>
            <person name="Mao Y."/>
            <person name="Blaschek H.P."/>
        </authorList>
    </citation>
    <scope>NUCLEOTIDE SEQUENCE [LARGE SCALE GENOMIC DNA]</scope>
    <source>
        <strain evidence="32">ATCC 51743 / NCIMB 8052</strain>
    </source>
</reference>
<evidence type="ECO:0000256" key="24">
    <source>
        <dbReference type="ARBA" id="ARBA00047685"/>
    </source>
</evidence>
<comment type="similarity">
    <text evidence="5">Belongs to the dihydroorotate dehydrogenase family. Type 1 subfamily.</text>
</comment>
<dbReference type="NCBIfam" id="NF006183">
    <property type="entry name" value="PRK08318.1"/>
    <property type="match status" value="1"/>
</dbReference>
<dbReference type="PANTHER" id="PTHR43073">
    <property type="entry name" value="DIHYDROPYRIMIDINE DEHYDROGENASE [NADP(+)]"/>
    <property type="match status" value="1"/>
</dbReference>
<keyword evidence="15 31" id="KW-0560">Oxidoreductase</keyword>
<dbReference type="PROSITE" id="PS51379">
    <property type="entry name" value="4FE4S_FER_2"/>
    <property type="match status" value="2"/>
</dbReference>
<evidence type="ECO:0000259" key="30">
    <source>
        <dbReference type="PROSITE" id="PS51379"/>
    </source>
</evidence>
<dbReference type="Proteomes" id="UP000000565">
    <property type="component" value="Chromosome"/>
</dbReference>
<dbReference type="GO" id="GO:0000166">
    <property type="term" value="F:nucleotide binding"/>
    <property type="evidence" value="ECO:0007669"/>
    <property type="project" value="UniProtKB-KW"/>
</dbReference>
<evidence type="ECO:0000256" key="18">
    <source>
        <dbReference type="ARBA" id="ARBA00023027"/>
    </source>
</evidence>
<dbReference type="Gene3D" id="3.20.20.70">
    <property type="entry name" value="Aldolase class I"/>
    <property type="match status" value="1"/>
</dbReference>
<dbReference type="Pfam" id="PF01180">
    <property type="entry name" value="DHO_dh"/>
    <property type="match status" value="1"/>
</dbReference>
<evidence type="ECO:0000256" key="29">
    <source>
        <dbReference type="ARBA" id="ARBA00049728"/>
    </source>
</evidence>
<dbReference type="eggNOG" id="COG1146">
    <property type="taxonomic scope" value="Bacteria"/>
</dbReference>
<dbReference type="InterPro" id="IPR013785">
    <property type="entry name" value="Aldolase_TIM"/>
</dbReference>
<dbReference type="eggNOG" id="COG0167">
    <property type="taxonomic scope" value="Bacteria"/>
</dbReference>
<evidence type="ECO:0000256" key="21">
    <source>
        <dbReference type="ARBA" id="ARBA00030119"/>
    </source>
</evidence>
<dbReference type="InterPro" id="IPR005720">
    <property type="entry name" value="Dihydroorotate_DH_cat"/>
</dbReference>
<sequence length="517" mass="56628">MRVIVAKHQISDNLGGMEMSSLFYKDISTNEYVSGCLLCDEAPCRKACPHSIEVDTIIRSLRFENKAGAVNKLPNLLPCDTCEEKPCKEACLKGKINESVPIDKVMKAISTESRVKENEVDLEIDFCGVKCENPFFLSSSVVGSNYEMVAKAFEMGWAGVAFKTIGMFVPKEVSPRFTALSKESVPFVGFKNIEQISDHTLEENIGFLKRLKKDYPSKIIVASIMGQNEEEWTKLAKLMTEAGADIIECNFSCPHMTSKGVGSDVGQNPDLVALYTKATRKGTNLPILAKMTPNIGNVEIPAMAAMEAGATGIAAINTIKSIMNLNLENFESEPNVEGKTSVGGYSGKAVKPIALRFIHDMKACEELKDAPISGMGGIETWKDAAEFMALGCENLQITTSVMQYGYRIIDDLINGMKLYLSSQGYKNISEIVGSALPNIVPTDKLDRDSICYPRFDRQKCIGCGRCYLSCYDGGHQAIKVDINTRMPILLVDKCVGCQLCSTVCPARAVEPGKRVKK</sequence>
<name>A6LUT3_CLOB8</name>
<dbReference type="SUPFAM" id="SSF51395">
    <property type="entry name" value="FMN-linked oxidoreductases"/>
    <property type="match status" value="1"/>
</dbReference>
<reference evidence="31 32" key="3">
    <citation type="journal article" date="2012" name="BMC Genomics">
        <title>Genome-wide dynamic transcriptional profiling in clostridium beijerinckii NCIMB 8052 using single-nucleotide resolution RNA-Seq.</title>
        <authorList>
            <person name="Wang Y."/>
            <person name="Li X."/>
            <person name="Mao Y."/>
            <person name="Blaschek H.P."/>
        </authorList>
    </citation>
    <scope>NUCLEOTIDE SEQUENCE [LARGE SCALE GENOMIC DNA]</scope>
    <source>
        <strain evidence="32">ATCC 51743 / NCIMB 8052</strain>
    </source>
</reference>
<dbReference type="Pfam" id="PF14691">
    <property type="entry name" value="Fer4_20"/>
    <property type="match status" value="1"/>
</dbReference>
<dbReference type="InterPro" id="IPR017896">
    <property type="entry name" value="4Fe4S_Fe-S-bd"/>
</dbReference>
<dbReference type="EC" id="1.3.1.14" evidence="7"/>
<keyword evidence="10" id="KW-0288">FMN</keyword>
<keyword evidence="18" id="KW-0520">NAD</keyword>
<comment type="function">
    <text evidence="27">Involved in pyrimidine base degradation. Catalyzes physiologically the reduction of uracil to 5,6-dihydrouracil (DHU) by using NADH as a specific cosubstrate. It also catalyzes the reverse reaction and the reduction of thymine to 5,6-dihydrothymine (DHT).</text>
</comment>
<evidence type="ECO:0000256" key="11">
    <source>
        <dbReference type="ARBA" id="ARBA00022723"/>
    </source>
</evidence>
<organism evidence="31 32">
    <name type="scientific">Clostridium beijerinckii (strain ATCC 51743 / NCIMB 8052)</name>
    <name type="common">Clostridium acetobutylicum</name>
    <dbReference type="NCBI Taxonomy" id="290402"/>
    <lineage>
        <taxon>Bacteria</taxon>
        <taxon>Bacillati</taxon>
        <taxon>Bacillota</taxon>
        <taxon>Clostridia</taxon>
        <taxon>Eubacteriales</taxon>
        <taxon>Clostridiaceae</taxon>
        <taxon>Clostridium</taxon>
    </lineage>
</organism>
<evidence type="ECO:0000256" key="25">
    <source>
        <dbReference type="ARBA" id="ARBA00048792"/>
    </source>
</evidence>
<evidence type="ECO:0000256" key="20">
    <source>
        <dbReference type="ARBA" id="ARBA00029718"/>
    </source>
</evidence>
<keyword evidence="14" id="KW-0521">NADP</keyword>
<dbReference type="HOGENOM" id="CLU_042042_4_2_9"/>
<accession>A6LUT3</accession>
<evidence type="ECO:0000256" key="7">
    <source>
        <dbReference type="ARBA" id="ARBA00012061"/>
    </source>
</evidence>
<dbReference type="GO" id="GO:0004589">
    <property type="term" value="F:dihydroorotate dehydrogenase (NAD+) activity"/>
    <property type="evidence" value="ECO:0007669"/>
    <property type="project" value="UniProtKB-EC"/>
</dbReference>
<evidence type="ECO:0000256" key="12">
    <source>
        <dbReference type="ARBA" id="ARBA00022741"/>
    </source>
</evidence>
<comment type="cofactor">
    <cofactor evidence="2">
        <name>FAD</name>
        <dbReference type="ChEBI" id="CHEBI:57692"/>
    </cofactor>
</comment>
<evidence type="ECO:0000256" key="26">
    <source>
        <dbReference type="ARBA" id="ARBA00048996"/>
    </source>
</evidence>
<keyword evidence="16" id="KW-0408">Iron</keyword>
<dbReference type="CDD" id="cd02940">
    <property type="entry name" value="DHPD_FMN"/>
    <property type="match status" value="1"/>
</dbReference>
<dbReference type="FunFam" id="3.20.20.70:FF:000027">
    <property type="entry name" value="Dihydropyrimidine dehydrogenase [NADP(+)]"/>
    <property type="match status" value="1"/>
</dbReference>
<evidence type="ECO:0000256" key="9">
    <source>
        <dbReference type="ARBA" id="ARBA00022630"/>
    </source>
</evidence>
<dbReference type="EC" id="1.3.1.1" evidence="29"/>
<evidence type="ECO:0000256" key="13">
    <source>
        <dbReference type="ARBA" id="ARBA00022827"/>
    </source>
</evidence>
<gene>
    <name evidence="31" type="ordered locus">Cbei_1943</name>
</gene>
<dbReference type="GO" id="GO:0004159">
    <property type="term" value="F:dihydropyrimidine dehydrogenase (NAD+) activity"/>
    <property type="evidence" value="ECO:0007669"/>
    <property type="project" value="UniProtKB-EC"/>
</dbReference>
<dbReference type="eggNOG" id="COG0493">
    <property type="taxonomic scope" value="Bacteria"/>
</dbReference>
<keyword evidence="17" id="KW-0411">Iron-sulfur</keyword>
<dbReference type="InterPro" id="IPR028261">
    <property type="entry name" value="DPD_II"/>
</dbReference>
<evidence type="ECO:0000256" key="17">
    <source>
        <dbReference type="ARBA" id="ARBA00023014"/>
    </source>
</evidence>
<keyword evidence="12" id="KW-0547">Nucleotide-binding</keyword>
<dbReference type="InterPro" id="IPR009051">
    <property type="entry name" value="Helical_ferredxn"/>
</dbReference>
<dbReference type="Gene3D" id="1.10.1060.10">
    <property type="entry name" value="Alpha-helical ferredoxin"/>
    <property type="match status" value="1"/>
</dbReference>
<evidence type="ECO:0000256" key="10">
    <source>
        <dbReference type="ARBA" id="ARBA00022643"/>
    </source>
</evidence>
<comment type="similarity">
    <text evidence="6">Belongs to the dihydropyrimidine dehydrogenase family.</text>
</comment>
<comment type="pathway">
    <text evidence="19">Amino-acid biosynthesis.</text>
</comment>
<evidence type="ECO:0000256" key="6">
    <source>
        <dbReference type="ARBA" id="ARBA00010804"/>
    </source>
</evidence>
<comment type="subunit">
    <text evidence="28">Heterotetramer of 2 PreA and 2 PreT subunits.</text>
</comment>
<comment type="catalytic activity">
    <reaction evidence="24">
        <text>5,6-dihydrothymine + NAD(+) = thymine + NADH + H(+)</text>
        <dbReference type="Rhea" id="RHEA:28791"/>
        <dbReference type="ChEBI" id="CHEBI:15378"/>
        <dbReference type="ChEBI" id="CHEBI:17821"/>
        <dbReference type="ChEBI" id="CHEBI:27468"/>
        <dbReference type="ChEBI" id="CHEBI:57540"/>
        <dbReference type="ChEBI" id="CHEBI:57945"/>
        <dbReference type="EC" id="1.3.1.1"/>
    </reaction>
</comment>
<evidence type="ECO:0000256" key="5">
    <source>
        <dbReference type="ARBA" id="ARBA00008008"/>
    </source>
</evidence>
<comment type="cofactor">
    <cofactor evidence="1">
        <name>FMN</name>
        <dbReference type="ChEBI" id="CHEBI:58210"/>
    </cofactor>
</comment>
<dbReference type="AlphaFoldDB" id="A6LUT3"/>
<dbReference type="KEGG" id="cbe:Cbei_1943"/>
<dbReference type="GO" id="GO:0046872">
    <property type="term" value="F:metal ion binding"/>
    <property type="evidence" value="ECO:0007669"/>
    <property type="project" value="UniProtKB-KW"/>
</dbReference>
<dbReference type="GO" id="GO:0005737">
    <property type="term" value="C:cytoplasm"/>
    <property type="evidence" value="ECO:0007669"/>
    <property type="project" value="InterPro"/>
</dbReference>
<evidence type="ECO:0000256" key="2">
    <source>
        <dbReference type="ARBA" id="ARBA00001974"/>
    </source>
</evidence>
<evidence type="ECO:0000256" key="15">
    <source>
        <dbReference type="ARBA" id="ARBA00023002"/>
    </source>
</evidence>
<keyword evidence="11" id="KW-0479">Metal-binding</keyword>
<reference evidence="31 32" key="1">
    <citation type="submission" date="2007-06" db="EMBL/GenBank/DDBJ databases">
        <title>Complete sequence of Clostridium beijerinckii NCIMB 8052.</title>
        <authorList>
            <consortium name="US DOE Joint Genome Institute"/>
            <person name="Copeland A."/>
            <person name="Lucas S."/>
            <person name="Lapidus A."/>
            <person name="Barry K."/>
            <person name="Detter J.C."/>
            <person name="Glavina del Rio T."/>
            <person name="Hammon N."/>
            <person name="Israni S."/>
            <person name="Dalin E."/>
            <person name="Tice H."/>
            <person name="Pitluck S."/>
            <person name="Sims D."/>
            <person name="Brettin T."/>
            <person name="Bruce D."/>
            <person name="Tapia R."/>
            <person name="Brainard J."/>
            <person name="Schmutz J."/>
            <person name="Larimer F."/>
            <person name="Land M."/>
            <person name="Hauser L."/>
            <person name="Kyrpides N."/>
            <person name="Mikhailova N."/>
            <person name="Bennet G."/>
            <person name="Cann I."/>
            <person name="Chen J.-S."/>
            <person name="Contreras A.L."/>
            <person name="Jones D."/>
            <person name="Kashket E."/>
            <person name="Mitchell W."/>
            <person name="Stoddard S."/>
            <person name="Schwarz W."/>
            <person name="Qureshi N."/>
            <person name="Young M."/>
            <person name="Shi Z."/>
            <person name="Ezeji T."/>
            <person name="White B."/>
            <person name="Blaschek H."/>
            <person name="Richardson P."/>
        </authorList>
    </citation>
    <scope>NUCLEOTIDE SEQUENCE [LARGE SCALE GENOMIC DNA]</scope>
    <source>
        <strain evidence="32">ATCC 51743 / NCIMB 8052</strain>
    </source>
</reference>
<dbReference type="GO" id="GO:0051536">
    <property type="term" value="F:iron-sulfur cluster binding"/>
    <property type="evidence" value="ECO:0007669"/>
    <property type="project" value="UniProtKB-KW"/>
</dbReference>
<evidence type="ECO:0000256" key="23">
    <source>
        <dbReference type="ARBA" id="ARBA00032722"/>
    </source>
</evidence>
<evidence type="ECO:0000256" key="8">
    <source>
        <dbReference type="ARBA" id="ARBA00018101"/>
    </source>
</evidence>
<dbReference type="EMBL" id="CP000721">
    <property type="protein sequence ID" value="ABR34113.1"/>
    <property type="molecule type" value="Genomic_DNA"/>
</dbReference>
<evidence type="ECO:0000256" key="19">
    <source>
        <dbReference type="ARBA" id="ARBA00029440"/>
    </source>
</evidence>
<proteinExistence type="inferred from homology"/>
<dbReference type="Gene3D" id="3.30.70.20">
    <property type="match status" value="1"/>
</dbReference>
<comment type="catalytic activity">
    <reaction evidence="25">
        <text>5,6-dihydrouracil + NAD(+) = uracil + NADH + H(+)</text>
        <dbReference type="Rhea" id="RHEA:20189"/>
        <dbReference type="ChEBI" id="CHEBI:15378"/>
        <dbReference type="ChEBI" id="CHEBI:15901"/>
        <dbReference type="ChEBI" id="CHEBI:17568"/>
        <dbReference type="ChEBI" id="CHEBI:57540"/>
        <dbReference type="ChEBI" id="CHEBI:57945"/>
        <dbReference type="EC" id="1.3.1.1"/>
    </reaction>
</comment>
<dbReference type="PANTHER" id="PTHR43073:SF2">
    <property type="entry name" value="DIHYDROPYRIMIDINE DEHYDROGENASE [NADP(+)]"/>
    <property type="match status" value="1"/>
</dbReference>
<evidence type="ECO:0000256" key="3">
    <source>
        <dbReference type="ARBA" id="ARBA00003616"/>
    </source>
</evidence>
<evidence type="ECO:0000256" key="28">
    <source>
        <dbReference type="ARBA" id="ARBA00049714"/>
    </source>
</evidence>
<evidence type="ECO:0000313" key="32">
    <source>
        <dbReference type="Proteomes" id="UP000000565"/>
    </source>
</evidence>
<dbReference type="PROSITE" id="PS00198">
    <property type="entry name" value="4FE4S_FER_1"/>
    <property type="match status" value="1"/>
</dbReference>
<feature type="domain" description="4Fe-4S ferredoxin-type" evidence="30">
    <location>
        <begin position="451"/>
        <end position="480"/>
    </location>
</feature>
<dbReference type="Pfam" id="PF14697">
    <property type="entry name" value="Fer4_21"/>
    <property type="match status" value="1"/>
</dbReference>
<comment type="function">
    <text evidence="3">Catalyzes the conversion of dihydroorotate to orotate with NAD(+) as electron acceptor.</text>
</comment>
<keyword evidence="13" id="KW-0274">FAD</keyword>
<evidence type="ECO:0000256" key="1">
    <source>
        <dbReference type="ARBA" id="ARBA00001917"/>
    </source>
</evidence>
<keyword evidence="9" id="KW-0285">Flavoprotein</keyword>
<feature type="domain" description="4Fe-4S ferredoxin-type" evidence="30">
    <location>
        <begin position="485"/>
        <end position="514"/>
    </location>
</feature>
<comment type="pathway">
    <text evidence="4">Pyrimidine metabolism; UMP biosynthesis via de novo pathway; orotate from (S)-dihydroorotate (NAD(+) route): step 1/1.</text>
</comment>
<evidence type="ECO:0000313" key="31">
    <source>
        <dbReference type="EMBL" id="ABR34113.1"/>
    </source>
</evidence>
<evidence type="ECO:0000256" key="22">
    <source>
        <dbReference type="ARBA" id="ARBA00032046"/>
    </source>
</evidence>
<evidence type="ECO:0000256" key="14">
    <source>
        <dbReference type="ARBA" id="ARBA00022857"/>
    </source>
</evidence>
<dbReference type="InterPro" id="IPR017900">
    <property type="entry name" value="4Fe4S_Fe_S_CS"/>
</dbReference>
<evidence type="ECO:0000256" key="4">
    <source>
        <dbReference type="ARBA" id="ARBA00004715"/>
    </source>
</evidence>
<comment type="catalytic activity">
    <reaction evidence="26">
        <text>(S)-dihydroorotate + NAD(+) = orotate + NADH + H(+)</text>
        <dbReference type="Rhea" id="RHEA:13513"/>
        <dbReference type="ChEBI" id="CHEBI:15378"/>
        <dbReference type="ChEBI" id="CHEBI:30839"/>
        <dbReference type="ChEBI" id="CHEBI:30864"/>
        <dbReference type="ChEBI" id="CHEBI:57540"/>
        <dbReference type="ChEBI" id="CHEBI:57945"/>
        <dbReference type="EC" id="1.3.1.14"/>
    </reaction>
</comment>
<protein>
    <recommendedName>
        <fullName evidence="8">Dihydroorotate dehydrogenase B (NAD(+)), catalytic subunit</fullName>
        <ecNumber evidence="29">1.3.1.1</ecNumber>
        <ecNumber evidence="7">1.3.1.14</ecNumber>
    </recommendedName>
    <alternativeName>
        <fullName evidence="20">Dihydroorotate oxidase B</fullName>
    </alternativeName>
    <alternativeName>
        <fullName evidence="23">Dihydrothymine dehydrogenase</fullName>
    </alternativeName>
    <alternativeName>
        <fullName evidence="21">Dihydrouracil dehydrogenase</fullName>
    </alternativeName>
    <alternativeName>
        <fullName evidence="22">Orotate reductase (NADH)</fullName>
    </alternativeName>
</protein>
<evidence type="ECO:0000256" key="16">
    <source>
        <dbReference type="ARBA" id="ARBA00023004"/>
    </source>
</evidence>
<evidence type="ECO:0000256" key="27">
    <source>
        <dbReference type="ARBA" id="ARBA00049578"/>
    </source>
</evidence>
<dbReference type="SUPFAM" id="SSF54862">
    <property type="entry name" value="4Fe-4S ferredoxins"/>
    <property type="match status" value="1"/>
</dbReference>